<dbReference type="InterPro" id="IPR000326">
    <property type="entry name" value="PAP2/HPO"/>
</dbReference>
<keyword evidence="4" id="KW-1185">Reference proteome</keyword>
<dbReference type="PANTHER" id="PTHR14969">
    <property type="entry name" value="SPHINGOSINE-1-PHOSPHATE PHOSPHOHYDROLASE"/>
    <property type="match status" value="1"/>
</dbReference>
<evidence type="ECO:0000313" key="4">
    <source>
        <dbReference type="Proteomes" id="UP000604481"/>
    </source>
</evidence>
<feature type="transmembrane region" description="Helical" evidence="1">
    <location>
        <begin position="48"/>
        <end position="68"/>
    </location>
</feature>
<reference evidence="3 4" key="1">
    <citation type="submission" date="2020-10" db="EMBL/GenBank/DDBJ databases">
        <title>The genome sequence of Chitinilyticum litopenaei 4Y14.</title>
        <authorList>
            <person name="Liu Y."/>
        </authorList>
    </citation>
    <scope>NUCLEOTIDE SEQUENCE [LARGE SCALE GENOMIC DNA]</scope>
    <source>
        <strain evidence="3 4">4Y14</strain>
    </source>
</reference>
<feature type="transmembrane region" description="Helical" evidence="1">
    <location>
        <begin position="115"/>
        <end position="133"/>
    </location>
</feature>
<evidence type="ECO:0000313" key="3">
    <source>
        <dbReference type="EMBL" id="MBE9608189.1"/>
    </source>
</evidence>
<accession>A0A8J7FK98</accession>
<dbReference type="SUPFAM" id="SSF48317">
    <property type="entry name" value="Acid phosphatase/Vanadium-dependent haloperoxidase"/>
    <property type="match status" value="1"/>
</dbReference>
<dbReference type="Pfam" id="PF01569">
    <property type="entry name" value="PAP2"/>
    <property type="match status" value="1"/>
</dbReference>
<name>A0A8J7FK98_9NEIS</name>
<dbReference type="EMBL" id="JADFUA010000001">
    <property type="protein sequence ID" value="MBE9608189.1"/>
    <property type="molecule type" value="Genomic_DNA"/>
</dbReference>
<dbReference type="Proteomes" id="UP000604481">
    <property type="component" value="Unassembled WGS sequence"/>
</dbReference>
<comment type="caution">
    <text evidence="3">The sequence shown here is derived from an EMBL/GenBank/DDBJ whole genome shotgun (WGS) entry which is preliminary data.</text>
</comment>
<feature type="transmembrane region" description="Helical" evidence="1">
    <location>
        <begin position="75"/>
        <end position="95"/>
    </location>
</feature>
<evidence type="ECO:0000256" key="1">
    <source>
        <dbReference type="SAM" id="Phobius"/>
    </source>
</evidence>
<dbReference type="AlphaFoldDB" id="A0A8J7FK98"/>
<proteinExistence type="predicted"/>
<dbReference type="InterPro" id="IPR036938">
    <property type="entry name" value="PAP2/HPO_sf"/>
</dbReference>
<feature type="domain" description="Phosphatidic acid phosphatase type 2/haloperoxidase" evidence="2">
    <location>
        <begin position="78"/>
        <end position="188"/>
    </location>
</feature>
<feature type="transmembrane region" description="Helical" evidence="1">
    <location>
        <begin position="145"/>
        <end position="167"/>
    </location>
</feature>
<sequence length="204" mass="22605">MRLFLSFTLLLAFVVLLLAFPALASLDTSVGSWWYARNDWLVSLSQQIGLIGSGPVTLLLAMVLACWFARTRQDYFAALLIPAGLLGSWGLNYLAKSLIARPRPHWEHLMQVDSSSFPSGHAMAALTLAVLLANVLIRHYPRQQLLWLTLATIWVLLSGMARLVLGVHYLTDILAAYLLAGVWCCLLVRWYSGRTTPSGCCTQS</sequence>
<feature type="transmembrane region" description="Helical" evidence="1">
    <location>
        <begin position="173"/>
        <end position="191"/>
    </location>
</feature>
<dbReference type="RefSeq" id="WP_194114688.1">
    <property type="nucleotide sequence ID" value="NZ_JADFUA010000001.1"/>
</dbReference>
<evidence type="ECO:0000259" key="2">
    <source>
        <dbReference type="SMART" id="SM00014"/>
    </source>
</evidence>
<keyword evidence="1" id="KW-1133">Transmembrane helix</keyword>
<dbReference type="SMART" id="SM00014">
    <property type="entry name" value="acidPPc"/>
    <property type="match status" value="1"/>
</dbReference>
<gene>
    <name evidence="3" type="ORF">INR99_02395</name>
</gene>
<organism evidence="3 4">
    <name type="scientific">Chitinilyticum piscinae</name>
    <dbReference type="NCBI Taxonomy" id="2866724"/>
    <lineage>
        <taxon>Bacteria</taxon>
        <taxon>Pseudomonadati</taxon>
        <taxon>Pseudomonadota</taxon>
        <taxon>Betaproteobacteria</taxon>
        <taxon>Neisseriales</taxon>
        <taxon>Chitinibacteraceae</taxon>
        <taxon>Chitinilyticum</taxon>
    </lineage>
</organism>
<protein>
    <submittedName>
        <fullName evidence="3">Phosphatase PAP2 family protein</fullName>
    </submittedName>
</protein>
<dbReference type="Gene3D" id="1.20.144.10">
    <property type="entry name" value="Phosphatidic acid phosphatase type 2/haloperoxidase"/>
    <property type="match status" value="2"/>
</dbReference>
<dbReference type="CDD" id="cd03392">
    <property type="entry name" value="PAP2_like_2"/>
    <property type="match status" value="1"/>
</dbReference>
<keyword evidence="1" id="KW-0472">Membrane</keyword>
<dbReference type="PANTHER" id="PTHR14969:SF13">
    <property type="entry name" value="AT30094P"/>
    <property type="match status" value="1"/>
</dbReference>
<keyword evidence="1" id="KW-0812">Transmembrane</keyword>